<feature type="region of interest" description="Disordered" evidence="2">
    <location>
        <begin position="98"/>
        <end position="118"/>
    </location>
</feature>
<feature type="coiled-coil region" evidence="1">
    <location>
        <begin position="40"/>
        <end position="79"/>
    </location>
</feature>
<keyword evidence="4" id="KW-1185">Reference proteome</keyword>
<evidence type="ECO:0000256" key="1">
    <source>
        <dbReference type="SAM" id="Coils"/>
    </source>
</evidence>
<dbReference type="OrthoDB" id="2341992at2759"/>
<feature type="region of interest" description="Disordered" evidence="2">
    <location>
        <begin position="288"/>
        <end position="307"/>
    </location>
</feature>
<dbReference type="EMBL" id="CAJVPK010001191">
    <property type="protein sequence ID" value="CAG8575580.1"/>
    <property type="molecule type" value="Genomic_DNA"/>
</dbReference>
<sequence length="456" mass="53193">MDYKVPTHPDIDTYFSMNPISKSLTRIEDGSYPKFVTEYAKTLKRVMKLADKIIERVERQQLIRENEIDIREKQSLRAQVSKSKALDDITNAIIGKRKRDCDGDDENDENGHINDETFDNEQKIREKYAMPPFNIKVSSRQIFTWDYTISKIEIKENSMKDWINNGHNFSHDFRQFQKSIIEKLKTDPTLSYATDIESIIALSSIMILRRNKKPTYITCTENEWRMAFPHITYKFKMPALIQVTPLMRSDSAEFEDLWRQNWSKVSLLENQNDKRIFDSMQIITRNLANGESSSSKNQRSGDGNAHGLKPDFRLISEDENQSEILFGEIKPPKVENHKFIVNQALSKLANLMKDALDQGIHDETYGNRIEFWRITLNYDGLYQFVSLVEMTFPTEVAEFLVILSVMERCYELKELVIETEQRSMRNGSSQLSVNYQRDSNSSPMKTKVPIIDVRTS</sequence>
<protein>
    <submittedName>
        <fullName evidence="3">7745_t:CDS:1</fullName>
    </submittedName>
</protein>
<accession>A0A9N9BNV7</accession>
<evidence type="ECO:0000256" key="2">
    <source>
        <dbReference type="SAM" id="MobiDB-lite"/>
    </source>
</evidence>
<comment type="caution">
    <text evidence="3">The sequence shown here is derived from an EMBL/GenBank/DDBJ whole genome shotgun (WGS) entry which is preliminary data.</text>
</comment>
<feature type="compositionally biased region" description="Polar residues" evidence="2">
    <location>
        <begin position="288"/>
        <end position="301"/>
    </location>
</feature>
<dbReference type="AlphaFoldDB" id="A0A9N9BNV7"/>
<feature type="compositionally biased region" description="Basic and acidic residues" evidence="2">
    <location>
        <begin position="109"/>
        <end position="118"/>
    </location>
</feature>
<evidence type="ECO:0000313" key="3">
    <source>
        <dbReference type="EMBL" id="CAG8575580.1"/>
    </source>
</evidence>
<organism evidence="3 4">
    <name type="scientific">Diversispora eburnea</name>
    <dbReference type="NCBI Taxonomy" id="1213867"/>
    <lineage>
        <taxon>Eukaryota</taxon>
        <taxon>Fungi</taxon>
        <taxon>Fungi incertae sedis</taxon>
        <taxon>Mucoromycota</taxon>
        <taxon>Glomeromycotina</taxon>
        <taxon>Glomeromycetes</taxon>
        <taxon>Diversisporales</taxon>
        <taxon>Diversisporaceae</taxon>
        <taxon>Diversispora</taxon>
    </lineage>
</organism>
<name>A0A9N9BNV7_9GLOM</name>
<dbReference type="Proteomes" id="UP000789706">
    <property type="component" value="Unassembled WGS sequence"/>
</dbReference>
<proteinExistence type="predicted"/>
<keyword evidence="1" id="KW-0175">Coiled coil</keyword>
<gene>
    <name evidence="3" type="ORF">DEBURN_LOCUS8307</name>
</gene>
<reference evidence="3" key="1">
    <citation type="submission" date="2021-06" db="EMBL/GenBank/DDBJ databases">
        <authorList>
            <person name="Kallberg Y."/>
            <person name="Tangrot J."/>
            <person name="Rosling A."/>
        </authorList>
    </citation>
    <scope>NUCLEOTIDE SEQUENCE</scope>
    <source>
        <strain evidence="3">AZ414A</strain>
    </source>
</reference>
<evidence type="ECO:0000313" key="4">
    <source>
        <dbReference type="Proteomes" id="UP000789706"/>
    </source>
</evidence>